<dbReference type="EMBL" id="JH711585">
    <property type="protein sequence ID" value="EIW76925.1"/>
    <property type="molecule type" value="Genomic_DNA"/>
</dbReference>
<dbReference type="AlphaFoldDB" id="A0A5M3ME85"/>
<reference evidence="3" key="1">
    <citation type="journal article" date="2012" name="Science">
        <title>The Paleozoic origin of enzymatic lignin decomposition reconstructed from 31 fungal genomes.</title>
        <authorList>
            <person name="Floudas D."/>
            <person name="Binder M."/>
            <person name="Riley R."/>
            <person name="Barry K."/>
            <person name="Blanchette R.A."/>
            <person name="Henrissat B."/>
            <person name="Martinez A.T."/>
            <person name="Otillar R."/>
            <person name="Spatafora J.W."/>
            <person name="Yadav J.S."/>
            <person name="Aerts A."/>
            <person name="Benoit I."/>
            <person name="Boyd A."/>
            <person name="Carlson A."/>
            <person name="Copeland A."/>
            <person name="Coutinho P.M."/>
            <person name="de Vries R.P."/>
            <person name="Ferreira P."/>
            <person name="Findley K."/>
            <person name="Foster B."/>
            <person name="Gaskell J."/>
            <person name="Glotzer D."/>
            <person name="Gorecki P."/>
            <person name="Heitman J."/>
            <person name="Hesse C."/>
            <person name="Hori C."/>
            <person name="Igarashi K."/>
            <person name="Jurgens J.A."/>
            <person name="Kallen N."/>
            <person name="Kersten P."/>
            <person name="Kohler A."/>
            <person name="Kuees U."/>
            <person name="Kumar T.K.A."/>
            <person name="Kuo A."/>
            <person name="LaButti K."/>
            <person name="Larrondo L.F."/>
            <person name="Lindquist E."/>
            <person name="Ling A."/>
            <person name="Lombard V."/>
            <person name="Lucas S."/>
            <person name="Lundell T."/>
            <person name="Martin R."/>
            <person name="McLaughlin D.J."/>
            <person name="Morgenstern I."/>
            <person name="Morin E."/>
            <person name="Murat C."/>
            <person name="Nagy L.G."/>
            <person name="Nolan M."/>
            <person name="Ohm R.A."/>
            <person name="Patyshakuliyeva A."/>
            <person name="Rokas A."/>
            <person name="Ruiz-Duenas F.J."/>
            <person name="Sabat G."/>
            <person name="Salamov A."/>
            <person name="Samejima M."/>
            <person name="Schmutz J."/>
            <person name="Slot J.C."/>
            <person name="St John F."/>
            <person name="Stenlid J."/>
            <person name="Sun H."/>
            <person name="Sun S."/>
            <person name="Syed K."/>
            <person name="Tsang A."/>
            <person name="Wiebenga A."/>
            <person name="Young D."/>
            <person name="Pisabarro A."/>
            <person name="Eastwood D.C."/>
            <person name="Martin F."/>
            <person name="Cullen D."/>
            <person name="Grigoriev I.V."/>
            <person name="Hibbett D.S."/>
        </authorList>
    </citation>
    <scope>NUCLEOTIDE SEQUENCE [LARGE SCALE GENOMIC DNA]</scope>
    <source>
        <strain evidence="3">RWD-64-598 SS2</strain>
    </source>
</reference>
<dbReference type="KEGG" id="cput:CONPUDRAFT_158070"/>
<proteinExistence type="predicted"/>
<evidence type="ECO:0000313" key="3">
    <source>
        <dbReference type="Proteomes" id="UP000053558"/>
    </source>
</evidence>
<protein>
    <submittedName>
        <fullName evidence="2">Uncharacterized protein</fullName>
    </submittedName>
</protein>
<keyword evidence="3" id="KW-1185">Reference proteome</keyword>
<dbReference type="GeneID" id="19203862"/>
<sequence length="132" mass="13974">MSTNPAESHPSSVVSDSYEIQSLATAPSSATIVPIQSQSPSPGPATHLSSDSTTVPAPEVISIGSILASCKLDSEHLGPVMEELGIHTAEEARALASMPNEDVTAFFEKHHEKLGMSELQRFVFVSKCKKLA</sequence>
<organism evidence="2 3">
    <name type="scientific">Coniophora puteana (strain RWD-64-598)</name>
    <name type="common">Brown rot fungus</name>
    <dbReference type="NCBI Taxonomy" id="741705"/>
    <lineage>
        <taxon>Eukaryota</taxon>
        <taxon>Fungi</taxon>
        <taxon>Dikarya</taxon>
        <taxon>Basidiomycota</taxon>
        <taxon>Agaricomycotina</taxon>
        <taxon>Agaricomycetes</taxon>
        <taxon>Agaricomycetidae</taxon>
        <taxon>Boletales</taxon>
        <taxon>Coniophorineae</taxon>
        <taxon>Coniophoraceae</taxon>
        <taxon>Coniophora</taxon>
    </lineage>
</organism>
<dbReference type="Proteomes" id="UP000053558">
    <property type="component" value="Unassembled WGS sequence"/>
</dbReference>
<accession>A0A5M3ME85</accession>
<comment type="caution">
    <text evidence="2">The sequence shown here is derived from an EMBL/GenBank/DDBJ whole genome shotgun (WGS) entry which is preliminary data.</text>
</comment>
<evidence type="ECO:0000256" key="1">
    <source>
        <dbReference type="SAM" id="MobiDB-lite"/>
    </source>
</evidence>
<feature type="region of interest" description="Disordered" evidence="1">
    <location>
        <begin position="29"/>
        <end position="54"/>
    </location>
</feature>
<evidence type="ECO:0000313" key="2">
    <source>
        <dbReference type="EMBL" id="EIW76925.1"/>
    </source>
</evidence>
<feature type="region of interest" description="Disordered" evidence="1">
    <location>
        <begin position="1"/>
        <end position="20"/>
    </location>
</feature>
<gene>
    <name evidence="2" type="ORF">CONPUDRAFT_158070</name>
</gene>
<name>A0A5M3ME85_CONPW</name>
<dbReference type="RefSeq" id="XP_007773237.1">
    <property type="nucleotide sequence ID" value="XM_007775047.1"/>
</dbReference>
<feature type="compositionally biased region" description="Polar residues" evidence="1">
    <location>
        <begin position="29"/>
        <end position="40"/>
    </location>
</feature>